<dbReference type="EMBL" id="UZVY01000001">
    <property type="protein sequence ID" value="VDR42054.1"/>
    <property type="molecule type" value="Genomic_DNA"/>
</dbReference>
<feature type="transmembrane region" description="Helical" evidence="1">
    <location>
        <begin position="145"/>
        <end position="163"/>
    </location>
</feature>
<organism evidence="2 3">
    <name type="scientific">Mycoplasmopsis caviae</name>
    <dbReference type="NCBI Taxonomy" id="55603"/>
    <lineage>
        <taxon>Bacteria</taxon>
        <taxon>Bacillati</taxon>
        <taxon>Mycoplasmatota</taxon>
        <taxon>Mycoplasmoidales</taxon>
        <taxon>Metamycoplasmataceae</taxon>
        <taxon>Mycoplasmopsis</taxon>
    </lineage>
</organism>
<feature type="transmembrane region" description="Helical" evidence="1">
    <location>
        <begin position="56"/>
        <end position="76"/>
    </location>
</feature>
<feature type="transmembrane region" description="Helical" evidence="1">
    <location>
        <begin position="33"/>
        <end position="50"/>
    </location>
</feature>
<reference evidence="2 3" key="1">
    <citation type="submission" date="2018-12" db="EMBL/GenBank/DDBJ databases">
        <authorList>
            <consortium name="Pathogen Informatics"/>
        </authorList>
    </citation>
    <scope>NUCLEOTIDE SEQUENCE [LARGE SCALE GENOMIC DNA]</scope>
    <source>
        <strain evidence="2 3">NCTC10126</strain>
    </source>
</reference>
<evidence type="ECO:0000313" key="3">
    <source>
        <dbReference type="Proteomes" id="UP000280036"/>
    </source>
</evidence>
<keyword evidence="1" id="KW-1133">Transmembrane helix</keyword>
<dbReference type="Proteomes" id="UP000280036">
    <property type="component" value="Unassembled WGS sequence"/>
</dbReference>
<dbReference type="AlphaFoldDB" id="A0A3P8KBT0"/>
<feature type="transmembrane region" description="Helical" evidence="1">
    <location>
        <begin position="116"/>
        <end position="133"/>
    </location>
</feature>
<sequence length="223" mass="26016">MLYNTFMNLNKKYKRKFVNIILWKYKKISKTSLLIFLITTLAFYLAWFFASIFVPYLGFISLGPTQITFLSFIVVFATFHLGFIGSFSCGLGFGLSSMFAAYILGVVKYQYFDISVLPRLLMSLIVYALYIVLNVKKEIRIWKFILIAIIAAILNISLTLSFQHLHNKLFGNLKNLLPIKEWIITHPINITCEPLMCGFLATSVYPLVRFLRKKYIQRSQYHW</sequence>
<protein>
    <submittedName>
        <fullName evidence="2">Predicted membrane protein</fullName>
    </submittedName>
</protein>
<dbReference type="OrthoDB" id="398992at2"/>
<proteinExistence type="predicted"/>
<evidence type="ECO:0000256" key="1">
    <source>
        <dbReference type="SAM" id="Phobius"/>
    </source>
</evidence>
<evidence type="ECO:0000313" key="2">
    <source>
        <dbReference type="EMBL" id="VDR42054.1"/>
    </source>
</evidence>
<name>A0A3P8KBT0_9BACT</name>
<gene>
    <name evidence="2" type="ORF">NCTC10126_00550</name>
</gene>
<feature type="transmembrane region" description="Helical" evidence="1">
    <location>
        <begin position="183"/>
        <end position="208"/>
    </location>
</feature>
<accession>A0A3P8KBT0</accession>
<dbReference type="Gene3D" id="1.10.1760.20">
    <property type="match status" value="1"/>
</dbReference>
<keyword evidence="1" id="KW-0812">Transmembrane</keyword>
<feature type="transmembrane region" description="Helical" evidence="1">
    <location>
        <begin position="83"/>
        <end position="104"/>
    </location>
</feature>
<keyword evidence="1" id="KW-0472">Membrane</keyword>